<dbReference type="PANTHER" id="PTHR44936">
    <property type="entry name" value="SENSOR PROTEIN CREC"/>
    <property type="match status" value="1"/>
</dbReference>
<reference evidence="13 14" key="1">
    <citation type="submission" date="2016-10" db="EMBL/GenBank/DDBJ databases">
        <authorList>
            <person name="de Groot N.N."/>
        </authorList>
    </citation>
    <scope>NUCLEOTIDE SEQUENCE [LARGE SCALE GENOMIC DNA]</scope>
    <source>
        <strain evidence="13 14">A52C2</strain>
    </source>
</reference>
<dbReference type="SMART" id="SM00304">
    <property type="entry name" value="HAMP"/>
    <property type="match status" value="1"/>
</dbReference>
<sequence length="306" mass="33372">MAMPDLPPPLVGWGILLGWMALIVAGATAIALYLTRRLTAPLALLQNTVVAMAPNGNLPELPESGPPEVRATAHAINSLSARLRSAVESRMRLVAAAGHDLRTPMTRMRLRAEFLPEEDRALWLKDLGELERIADSAIRLVREEARQEAAEIVALDLLLRDLVDDLAALGLNAELREAEPMSVHGGELGLTRALRNLAINAATHGRRAEISLARIDGWAEIRIEDQGPGIPEELLERVFEPFFRVDPARRQTVPGAGLGLAIAHEIITRNDGTLKLSNKPEGGLLQVVRLRLLAASEDRAPLREPQ</sequence>
<evidence type="ECO:0000313" key="14">
    <source>
        <dbReference type="Proteomes" id="UP000199647"/>
    </source>
</evidence>
<evidence type="ECO:0000256" key="3">
    <source>
        <dbReference type="ARBA" id="ARBA00012438"/>
    </source>
</evidence>
<proteinExistence type="predicted"/>
<organism evidence="13 14">
    <name type="scientific">Faunimonas pinastri</name>
    <dbReference type="NCBI Taxonomy" id="1855383"/>
    <lineage>
        <taxon>Bacteria</taxon>
        <taxon>Pseudomonadati</taxon>
        <taxon>Pseudomonadota</taxon>
        <taxon>Alphaproteobacteria</taxon>
        <taxon>Hyphomicrobiales</taxon>
        <taxon>Afifellaceae</taxon>
        <taxon>Faunimonas</taxon>
    </lineage>
</organism>
<dbReference type="GO" id="GO:0005524">
    <property type="term" value="F:ATP binding"/>
    <property type="evidence" value="ECO:0007669"/>
    <property type="project" value="UniProtKB-KW"/>
</dbReference>
<evidence type="ECO:0000256" key="8">
    <source>
        <dbReference type="ARBA" id="ARBA00022777"/>
    </source>
</evidence>
<dbReference type="EC" id="2.7.13.3" evidence="3"/>
<dbReference type="CDD" id="cd00082">
    <property type="entry name" value="HisKA"/>
    <property type="match status" value="1"/>
</dbReference>
<feature type="transmembrane region" description="Helical" evidence="10">
    <location>
        <begin position="12"/>
        <end position="34"/>
    </location>
</feature>
<keyword evidence="7" id="KW-0547">Nucleotide-binding</keyword>
<dbReference type="GO" id="GO:0000155">
    <property type="term" value="F:phosphorelay sensor kinase activity"/>
    <property type="evidence" value="ECO:0007669"/>
    <property type="project" value="InterPro"/>
</dbReference>
<dbReference type="PROSITE" id="PS50885">
    <property type="entry name" value="HAMP"/>
    <property type="match status" value="1"/>
</dbReference>
<dbReference type="SUPFAM" id="SSF55874">
    <property type="entry name" value="ATPase domain of HSP90 chaperone/DNA topoisomerase II/histidine kinase"/>
    <property type="match status" value="1"/>
</dbReference>
<dbReference type="InterPro" id="IPR003661">
    <property type="entry name" value="HisK_dim/P_dom"/>
</dbReference>
<dbReference type="PANTHER" id="PTHR44936:SF10">
    <property type="entry name" value="SENSOR PROTEIN RSTB"/>
    <property type="match status" value="1"/>
</dbReference>
<evidence type="ECO:0000313" key="13">
    <source>
        <dbReference type="EMBL" id="SER33438.1"/>
    </source>
</evidence>
<keyword evidence="5" id="KW-0597">Phosphoprotein</keyword>
<keyword evidence="10" id="KW-0812">Transmembrane</keyword>
<dbReference type="InterPro" id="IPR036890">
    <property type="entry name" value="HATPase_C_sf"/>
</dbReference>
<evidence type="ECO:0000259" key="12">
    <source>
        <dbReference type="PROSITE" id="PS50885"/>
    </source>
</evidence>
<dbReference type="Gene3D" id="3.30.565.10">
    <property type="entry name" value="Histidine kinase-like ATPase, C-terminal domain"/>
    <property type="match status" value="1"/>
</dbReference>
<dbReference type="InterPro" id="IPR003660">
    <property type="entry name" value="HAMP_dom"/>
</dbReference>
<dbReference type="InterPro" id="IPR005467">
    <property type="entry name" value="His_kinase_dom"/>
</dbReference>
<feature type="domain" description="HAMP" evidence="12">
    <location>
        <begin position="36"/>
        <end position="88"/>
    </location>
</feature>
<dbReference type="InterPro" id="IPR004358">
    <property type="entry name" value="Sig_transdc_His_kin-like_C"/>
</dbReference>
<evidence type="ECO:0000256" key="4">
    <source>
        <dbReference type="ARBA" id="ARBA00022475"/>
    </source>
</evidence>
<evidence type="ECO:0000256" key="7">
    <source>
        <dbReference type="ARBA" id="ARBA00022741"/>
    </source>
</evidence>
<dbReference type="InterPro" id="IPR003594">
    <property type="entry name" value="HATPase_dom"/>
</dbReference>
<keyword evidence="6" id="KW-0808">Transferase</keyword>
<gene>
    <name evidence="13" type="ORF">SAMN05216548_11576</name>
</gene>
<dbReference type="SUPFAM" id="SSF47384">
    <property type="entry name" value="Homodimeric domain of signal transducing histidine kinase"/>
    <property type="match status" value="1"/>
</dbReference>
<keyword evidence="10" id="KW-0472">Membrane</keyword>
<dbReference type="EMBL" id="FOFG01000015">
    <property type="protein sequence ID" value="SER33438.1"/>
    <property type="molecule type" value="Genomic_DNA"/>
</dbReference>
<feature type="domain" description="Histidine kinase" evidence="11">
    <location>
        <begin position="96"/>
        <end position="294"/>
    </location>
</feature>
<dbReference type="Pfam" id="PF02518">
    <property type="entry name" value="HATPase_c"/>
    <property type="match status" value="1"/>
</dbReference>
<keyword evidence="14" id="KW-1185">Reference proteome</keyword>
<evidence type="ECO:0000259" key="11">
    <source>
        <dbReference type="PROSITE" id="PS50109"/>
    </source>
</evidence>
<dbReference type="AlphaFoldDB" id="A0A1H9NC22"/>
<dbReference type="InterPro" id="IPR050980">
    <property type="entry name" value="2C_sensor_his_kinase"/>
</dbReference>
<comment type="catalytic activity">
    <reaction evidence="1">
        <text>ATP + protein L-histidine = ADP + protein N-phospho-L-histidine.</text>
        <dbReference type="EC" id="2.7.13.3"/>
    </reaction>
</comment>
<dbReference type="Gene3D" id="1.10.287.130">
    <property type="match status" value="1"/>
</dbReference>
<evidence type="ECO:0000256" key="2">
    <source>
        <dbReference type="ARBA" id="ARBA00004651"/>
    </source>
</evidence>
<evidence type="ECO:0000256" key="5">
    <source>
        <dbReference type="ARBA" id="ARBA00022553"/>
    </source>
</evidence>
<protein>
    <recommendedName>
        <fullName evidence="3">histidine kinase</fullName>
        <ecNumber evidence="3">2.7.13.3</ecNumber>
    </recommendedName>
</protein>
<dbReference type="SMART" id="SM00387">
    <property type="entry name" value="HATPase_c"/>
    <property type="match status" value="1"/>
</dbReference>
<evidence type="ECO:0000256" key="6">
    <source>
        <dbReference type="ARBA" id="ARBA00022679"/>
    </source>
</evidence>
<keyword evidence="9" id="KW-0067">ATP-binding</keyword>
<accession>A0A1H9NC22</accession>
<keyword evidence="10" id="KW-1133">Transmembrane helix</keyword>
<evidence type="ECO:0000256" key="1">
    <source>
        <dbReference type="ARBA" id="ARBA00000085"/>
    </source>
</evidence>
<dbReference type="STRING" id="1855383.SAMN05216548_11576"/>
<dbReference type="InterPro" id="IPR036097">
    <property type="entry name" value="HisK_dim/P_sf"/>
</dbReference>
<evidence type="ECO:0000256" key="9">
    <source>
        <dbReference type="ARBA" id="ARBA00022840"/>
    </source>
</evidence>
<comment type="subcellular location">
    <subcellularLocation>
        <location evidence="2">Cell membrane</location>
        <topology evidence="2">Multi-pass membrane protein</topology>
    </subcellularLocation>
</comment>
<keyword evidence="4" id="KW-1003">Cell membrane</keyword>
<dbReference type="PROSITE" id="PS50109">
    <property type="entry name" value="HIS_KIN"/>
    <property type="match status" value="1"/>
</dbReference>
<dbReference type="PRINTS" id="PR00344">
    <property type="entry name" value="BCTRLSENSOR"/>
</dbReference>
<name>A0A1H9NC22_9HYPH</name>
<dbReference type="GO" id="GO:0005886">
    <property type="term" value="C:plasma membrane"/>
    <property type="evidence" value="ECO:0007669"/>
    <property type="project" value="UniProtKB-SubCell"/>
</dbReference>
<keyword evidence="8 13" id="KW-0418">Kinase</keyword>
<evidence type="ECO:0000256" key="10">
    <source>
        <dbReference type="SAM" id="Phobius"/>
    </source>
</evidence>
<dbReference type="Proteomes" id="UP000199647">
    <property type="component" value="Unassembled WGS sequence"/>
</dbReference>
<dbReference type="Pfam" id="PF00672">
    <property type="entry name" value="HAMP"/>
    <property type="match status" value="1"/>
</dbReference>